<evidence type="ECO:0000256" key="1">
    <source>
        <dbReference type="SAM" id="MobiDB-lite"/>
    </source>
</evidence>
<dbReference type="AlphaFoldDB" id="A0AAE3HL69"/>
<feature type="region of interest" description="Disordered" evidence="1">
    <location>
        <begin position="36"/>
        <end position="58"/>
    </location>
</feature>
<comment type="caution">
    <text evidence="2">The sequence shown here is derived from an EMBL/GenBank/DDBJ whole genome shotgun (WGS) entry which is preliminary data.</text>
</comment>
<reference evidence="2" key="1">
    <citation type="submission" date="2022-08" db="EMBL/GenBank/DDBJ databases">
        <title>Genomic Encyclopedia of Type Strains, Phase III (KMG-III): the genomes of soil and plant-associated and newly described type strains.</title>
        <authorList>
            <person name="Whitman W."/>
        </authorList>
    </citation>
    <scope>NUCLEOTIDE SEQUENCE</scope>
    <source>
        <strain evidence="2">HMT 1</strain>
    </source>
</reference>
<proteinExistence type="predicted"/>
<feature type="region of interest" description="Disordered" evidence="1">
    <location>
        <begin position="1"/>
        <end position="22"/>
    </location>
</feature>
<protein>
    <submittedName>
        <fullName evidence="2">Uncharacterized protein</fullName>
    </submittedName>
</protein>
<evidence type="ECO:0000313" key="2">
    <source>
        <dbReference type="EMBL" id="MCS3904279.1"/>
    </source>
</evidence>
<evidence type="ECO:0000313" key="3">
    <source>
        <dbReference type="Proteomes" id="UP001204445"/>
    </source>
</evidence>
<organism evidence="2 3">
    <name type="scientific">Methylohalomonas lacus</name>
    <dbReference type="NCBI Taxonomy" id="398773"/>
    <lineage>
        <taxon>Bacteria</taxon>
        <taxon>Pseudomonadati</taxon>
        <taxon>Pseudomonadota</taxon>
        <taxon>Gammaproteobacteria</taxon>
        <taxon>Methylohalomonadales</taxon>
        <taxon>Methylohalomonadaceae</taxon>
        <taxon>Methylohalomonas</taxon>
    </lineage>
</organism>
<feature type="compositionally biased region" description="Basic and acidic residues" evidence="1">
    <location>
        <begin position="47"/>
        <end position="58"/>
    </location>
</feature>
<dbReference type="Proteomes" id="UP001204445">
    <property type="component" value="Unassembled WGS sequence"/>
</dbReference>
<accession>A0AAE3HL69</accession>
<name>A0AAE3HL69_9GAMM</name>
<gene>
    <name evidence="2" type="ORF">J2T55_002315</name>
</gene>
<sequence>MFWKLPQARKTTPKKSTYRPDSGLLVKSVNTHSALKASAKKRKRMQQSRDHPQMELFI</sequence>
<keyword evidence="3" id="KW-1185">Reference proteome</keyword>
<dbReference type="EMBL" id="JANUCT010000019">
    <property type="protein sequence ID" value="MCS3904279.1"/>
    <property type="molecule type" value="Genomic_DNA"/>
</dbReference>